<dbReference type="InterPro" id="IPR006047">
    <property type="entry name" value="GH13_cat_dom"/>
</dbReference>
<evidence type="ECO:0000313" key="3">
    <source>
        <dbReference type="Proteomes" id="UP001161691"/>
    </source>
</evidence>
<dbReference type="SUPFAM" id="SSF51445">
    <property type="entry name" value="(Trans)glycosidases"/>
    <property type="match status" value="1"/>
</dbReference>
<dbReference type="Gene3D" id="3.20.20.80">
    <property type="entry name" value="Glycosidases"/>
    <property type="match status" value="1"/>
</dbReference>
<proteinExistence type="predicted"/>
<dbReference type="SMART" id="SM00642">
    <property type="entry name" value="Aamy"/>
    <property type="match status" value="1"/>
</dbReference>
<dbReference type="PANTHER" id="PTHR10357:SF179">
    <property type="entry name" value="NEUTRAL AND BASIC AMINO ACID TRANSPORT PROTEIN RBAT"/>
    <property type="match status" value="1"/>
</dbReference>
<accession>A0ABT6TN35</accession>
<organism evidence="2 3">
    <name type="scientific">Cohnella hashimotonis</name>
    <dbReference type="NCBI Taxonomy" id="2826895"/>
    <lineage>
        <taxon>Bacteria</taxon>
        <taxon>Bacillati</taxon>
        <taxon>Bacillota</taxon>
        <taxon>Bacilli</taxon>
        <taxon>Bacillales</taxon>
        <taxon>Paenibacillaceae</taxon>
        <taxon>Cohnella</taxon>
    </lineage>
</organism>
<dbReference type="InterPro" id="IPR017853">
    <property type="entry name" value="GH"/>
</dbReference>
<keyword evidence="3" id="KW-1185">Reference proteome</keyword>
<protein>
    <submittedName>
        <fullName evidence="2">Alpha-amylase</fullName>
    </submittedName>
</protein>
<dbReference type="PANTHER" id="PTHR10357">
    <property type="entry name" value="ALPHA-AMYLASE FAMILY MEMBER"/>
    <property type="match status" value="1"/>
</dbReference>
<evidence type="ECO:0000313" key="2">
    <source>
        <dbReference type="EMBL" id="MDI4648221.1"/>
    </source>
</evidence>
<comment type="caution">
    <text evidence="2">The sequence shown here is derived from an EMBL/GenBank/DDBJ whole genome shotgun (WGS) entry which is preliminary data.</text>
</comment>
<sequence length="677" mass="75400">MRIEAPLQRIAEYVAEQGEGREKIWVPEMWNTCGYGNIAERRAGEILVDAYPFMSAHLRRLTEGARHDASAEVASARETAGGGAAPAKRGTTAIAAAAKAATAPKADLDDSVIYSTLVRYSTAWDYAGDGSISSGTFLRFMLLLPLLKRMGVNIVYMLPVTRYSTLHLKGNIGSPYAVQSLFELDPNLHDPLLDGMPELTLHDELSALVEACHALDMRVVVDFIPRVTARNSDLLAAHPDWVYWIRKEALDGFRLPHIPELGFFEECTPDKLETVYRSEETADFLAQFSEPPNVLDEALWQKLKARAEETGEELLTLVEAEMGITTSPAHSDWINDVQPIWTDITFWRLYRDTAPAARSYIRADQPPYVLFDTIKCNYYPGKEPNRELWNLLVAAARFNLERYGIDGFRIDIGHVLPVPLLEEIFDAIRSIRPDALLISEDLFNRNHRKAAAVGYNIMLGSGWNVMTDIRKDNLLAYVRELPELDIHVFACAETADTPRITSRGGTPLARMIAVFNHFLPRAIPFIATGFELNERQPMNCGLGDNTDGADIPRAFFHEMMMDWNNPSPMIDLLERLSETRKRLLPLLKPERFFTPDTPDDVVAYGYRSEAGTVLAVFNLGTEMPVSLSAAELSGSGGVGERGGLTVCIDSAVDSPQLGRRVDRFGLGPRQAIVLSTD</sequence>
<reference evidence="2" key="1">
    <citation type="submission" date="2023-04" db="EMBL/GenBank/DDBJ databases">
        <title>Comparative genomic analysis of Cohnella hashimotonis sp. nov., isolated from the International Space Station.</title>
        <authorList>
            <person name="Venkateswaran K."/>
            <person name="Simpson A."/>
        </authorList>
    </citation>
    <scope>NUCLEOTIDE SEQUENCE</scope>
    <source>
        <strain evidence="2">F6_2S_P_1</strain>
    </source>
</reference>
<dbReference type="EMBL" id="JAGRPV010000001">
    <property type="protein sequence ID" value="MDI4648221.1"/>
    <property type="molecule type" value="Genomic_DNA"/>
</dbReference>
<feature type="domain" description="Glycosyl hydrolase family 13 catalytic" evidence="1">
    <location>
        <begin position="125"/>
        <end position="557"/>
    </location>
</feature>
<gene>
    <name evidence="2" type="ORF">KB449_24935</name>
</gene>
<dbReference type="RefSeq" id="WP_282910950.1">
    <property type="nucleotide sequence ID" value="NZ_JAGRPV010000001.1"/>
</dbReference>
<dbReference type="Proteomes" id="UP001161691">
    <property type="component" value="Unassembled WGS sequence"/>
</dbReference>
<evidence type="ECO:0000259" key="1">
    <source>
        <dbReference type="SMART" id="SM00642"/>
    </source>
</evidence>
<name>A0ABT6TN35_9BACL</name>